<comment type="caution">
    <text evidence="2">The sequence shown here is derived from an EMBL/GenBank/DDBJ whole genome shotgun (WGS) entry which is preliminary data.</text>
</comment>
<gene>
    <name evidence="2" type="ORF">CWE10_16985</name>
</gene>
<evidence type="ECO:0000313" key="2">
    <source>
        <dbReference type="EMBL" id="MBY6277852.1"/>
    </source>
</evidence>
<evidence type="ECO:0000313" key="3">
    <source>
        <dbReference type="Proteomes" id="UP000732377"/>
    </source>
</evidence>
<protein>
    <submittedName>
        <fullName evidence="2">Uncharacterized protein</fullName>
    </submittedName>
</protein>
<reference evidence="2" key="1">
    <citation type="submission" date="2017-11" db="EMBL/GenBank/DDBJ databases">
        <title>Three new genomes from thermophilic consortium.</title>
        <authorList>
            <person name="Quaggio R."/>
            <person name="Amgarten D."/>
            <person name="Setubal J.C."/>
        </authorList>
    </citation>
    <scope>NUCLEOTIDE SEQUENCE</scope>
    <source>
        <strain evidence="2">ZCTH01-B2</strain>
    </source>
</reference>
<accession>A0A953LL77</accession>
<dbReference type="EMBL" id="PIUK01000263">
    <property type="protein sequence ID" value="MBY6277852.1"/>
    <property type="molecule type" value="Genomic_DNA"/>
</dbReference>
<evidence type="ECO:0000256" key="1">
    <source>
        <dbReference type="SAM" id="MobiDB-lite"/>
    </source>
</evidence>
<name>A0A953LL77_SYMTR</name>
<proteinExistence type="predicted"/>
<feature type="compositionally biased region" description="Low complexity" evidence="1">
    <location>
        <begin position="84"/>
        <end position="94"/>
    </location>
</feature>
<sequence length="215" mass="23443">MRLAWIYGPALIGDGWAVAIWPNYDLTPWRDGQGRHRPMWFGWASFTEESEGLGLMRRWILALGLIAIGGTTQVRSGGSGRPRGGPSWRNGSSGANKHSGRRDDSMRLVNLTPHPVTLIVGDQTLTIPPEPTPARCSETRTVVGSVEVDGLEVPVTRVGFGQVQGLPAPREGVLYVVSRMVAEACRDRADLVIPDDLVRDAEGRIIGARSLARVW</sequence>
<dbReference type="Proteomes" id="UP000732377">
    <property type="component" value="Unassembled WGS sequence"/>
</dbReference>
<feature type="region of interest" description="Disordered" evidence="1">
    <location>
        <begin position="74"/>
        <end position="105"/>
    </location>
</feature>
<organism evidence="2 3">
    <name type="scientific">Symbiobacterium thermophilum</name>
    <dbReference type="NCBI Taxonomy" id="2734"/>
    <lineage>
        <taxon>Bacteria</taxon>
        <taxon>Bacillati</taxon>
        <taxon>Bacillota</taxon>
        <taxon>Clostridia</taxon>
        <taxon>Eubacteriales</taxon>
        <taxon>Symbiobacteriaceae</taxon>
        <taxon>Symbiobacterium</taxon>
    </lineage>
</organism>
<dbReference type="AlphaFoldDB" id="A0A953LL77"/>